<name>A0ABS8F7Q5_9FIRM</name>
<proteinExistence type="predicted"/>
<reference evidence="1" key="1">
    <citation type="submission" date="2021-10" db="EMBL/GenBank/DDBJ databases">
        <title>Anaerobic single-cell dispensing facilitates the cultivation of human gut bacteria.</title>
        <authorList>
            <person name="Afrizal A."/>
        </authorList>
    </citation>
    <scope>NUCLEOTIDE SEQUENCE</scope>
    <source>
        <strain evidence="1">CLA-AA-H233</strain>
    </source>
</reference>
<dbReference type="Proteomes" id="UP001430637">
    <property type="component" value="Unassembled WGS sequence"/>
</dbReference>
<gene>
    <name evidence="1" type="ORF">LKD23_01400</name>
</gene>
<sequence length="76" mass="8703">MIKRFVFGTPFPTESVVLNLPVETGPVPFLTPDGDGWTYTMQEKDIVYGLGEMPRGLNKRGWHYETNNTDESEHEE</sequence>
<dbReference type="Gene3D" id="2.60.40.1760">
    <property type="entry name" value="glycosyl hydrolase (family 31)"/>
    <property type="match status" value="1"/>
</dbReference>
<evidence type="ECO:0000313" key="1">
    <source>
        <dbReference type="EMBL" id="MCC2198431.1"/>
    </source>
</evidence>
<organism evidence="1 2">
    <name type="scientific">Faecalibacterium butyricigenerans</name>
    <dbReference type="NCBI Taxonomy" id="1851427"/>
    <lineage>
        <taxon>Bacteria</taxon>
        <taxon>Bacillati</taxon>
        <taxon>Bacillota</taxon>
        <taxon>Clostridia</taxon>
        <taxon>Eubacteriales</taxon>
        <taxon>Oscillospiraceae</taxon>
        <taxon>Faecalibacterium</taxon>
    </lineage>
</organism>
<evidence type="ECO:0000313" key="2">
    <source>
        <dbReference type="Proteomes" id="UP001430637"/>
    </source>
</evidence>
<evidence type="ECO:0008006" key="3">
    <source>
        <dbReference type="Google" id="ProtNLM"/>
    </source>
</evidence>
<keyword evidence="2" id="KW-1185">Reference proteome</keyword>
<dbReference type="RefSeq" id="WP_227620021.1">
    <property type="nucleotide sequence ID" value="NZ_JAJEQL010000002.1"/>
</dbReference>
<dbReference type="EMBL" id="JAJEQL010000002">
    <property type="protein sequence ID" value="MCC2198431.1"/>
    <property type="molecule type" value="Genomic_DNA"/>
</dbReference>
<protein>
    <recommendedName>
        <fullName evidence="3">Large polyvalent protein associated domain-containing protein</fullName>
    </recommendedName>
</protein>
<accession>A0ABS8F7Q5</accession>
<comment type="caution">
    <text evidence="1">The sequence shown here is derived from an EMBL/GenBank/DDBJ whole genome shotgun (WGS) entry which is preliminary data.</text>
</comment>